<gene>
    <name evidence="2" type="ORF">G7K_2374-t1</name>
</gene>
<comment type="caution">
    <text evidence="2">The sequence shown here is derived from an EMBL/GenBank/DDBJ whole genome shotgun (WGS) entry which is preliminary data.</text>
</comment>
<proteinExistence type="predicted"/>
<feature type="region of interest" description="Disordered" evidence="1">
    <location>
        <begin position="167"/>
        <end position="188"/>
    </location>
</feature>
<dbReference type="InterPro" id="IPR003428">
    <property type="entry name" value="MAM33"/>
</dbReference>
<protein>
    <recommendedName>
        <fullName evidence="4">Mitochondrial glyco protein</fullName>
    </recommendedName>
</protein>
<keyword evidence="3" id="KW-1185">Reference proteome</keyword>
<reference evidence="2 3" key="3">
    <citation type="journal article" date="2015" name="Genome Announc.">
        <title>Draft Genome Sequence of the Archiascomycetous Yeast Saitoella complicata.</title>
        <authorList>
            <person name="Yamauchi K."/>
            <person name="Kondo S."/>
            <person name="Hamamoto M."/>
            <person name="Takahashi Y."/>
            <person name="Ogura Y."/>
            <person name="Hayashi T."/>
            <person name="Nishida H."/>
        </authorList>
    </citation>
    <scope>NUCLEOTIDE SEQUENCE [LARGE SCALE GENOMIC DNA]</scope>
    <source>
        <strain evidence="2 3">NRRL Y-17804</strain>
    </source>
</reference>
<accession>A0A0E9NEC0</accession>
<dbReference type="Proteomes" id="UP000033140">
    <property type="component" value="Unassembled WGS sequence"/>
</dbReference>
<organism evidence="2 3">
    <name type="scientific">Saitoella complicata (strain BCRC 22490 / CBS 7301 / JCM 7358 / NBRC 10748 / NRRL Y-17804)</name>
    <dbReference type="NCBI Taxonomy" id="698492"/>
    <lineage>
        <taxon>Eukaryota</taxon>
        <taxon>Fungi</taxon>
        <taxon>Dikarya</taxon>
        <taxon>Ascomycota</taxon>
        <taxon>Taphrinomycotina</taxon>
        <taxon>Taphrinomycotina incertae sedis</taxon>
        <taxon>Saitoella</taxon>
    </lineage>
</organism>
<dbReference type="EMBL" id="BACD03000013">
    <property type="protein sequence ID" value="GAO48194.1"/>
    <property type="molecule type" value="Genomic_DNA"/>
</dbReference>
<dbReference type="OMA" id="RWLNNVK"/>
<dbReference type="GO" id="GO:0042256">
    <property type="term" value="P:cytosolic ribosome assembly"/>
    <property type="evidence" value="ECO:0007669"/>
    <property type="project" value="TreeGrafter"/>
</dbReference>
<reference evidence="2 3" key="1">
    <citation type="journal article" date="2011" name="J. Gen. Appl. Microbiol.">
        <title>Draft genome sequencing of the enigmatic yeast Saitoella complicata.</title>
        <authorList>
            <person name="Nishida H."/>
            <person name="Hamamoto M."/>
            <person name="Sugiyama J."/>
        </authorList>
    </citation>
    <scope>NUCLEOTIDE SEQUENCE [LARGE SCALE GENOMIC DNA]</scope>
    <source>
        <strain evidence="2 3">NRRL Y-17804</strain>
    </source>
</reference>
<dbReference type="PANTHER" id="PTHR10826">
    <property type="entry name" value="COMPLEMENT COMPONENT 1"/>
    <property type="match status" value="1"/>
</dbReference>
<reference evidence="2 3" key="2">
    <citation type="journal article" date="2014" name="J. Gen. Appl. Microbiol.">
        <title>The early diverging ascomycetous budding yeast Saitoella complicata has three histone deacetylases belonging to the Clr6, Hos2, and Rpd3 lineages.</title>
        <authorList>
            <person name="Nishida H."/>
            <person name="Matsumoto T."/>
            <person name="Kondo S."/>
            <person name="Hamamoto M."/>
            <person name="Yoshikawa H."/>
        </authorList>
    </citation>
    <scope>NUCLEOTIDE SEQUENCE [LARGE SCALE GENOMIC DNA]</scope>
    <source>
        <strain evidence="2 3">NRRL Y-17804</strain>
    </source>
</reference>
<evidence type="ECO:0000256" key="1">
    <source>
        <dbReference type="SAM" id="MobiDB-lite"/>
    </source>
</evidence>
<dbReference type="InterPro" id="IPR036561">
    <property type="entry name" value="MAM33_sf"/>
</dbReference>
<evidence type="ECO:0000313" key="3">
    <source>
        <dbReference type="Proteomes" id="UP000033140"/>
    </source>
</evidence>
<name>A0A0E9NEC0_SAICN</name>
<dbReference type="STRING" id="698492.A0A0E9NEC0"/>
<dbReference type="Gene3D" id="3.10.280.10">
    <property type="entry name" value="Mitochondrial glycoprotein"/>
    <property type="match status" value="1"/>
</dbReference>
<sequence>MLSMSIPVETFRESGLRYIPNSSLHLNPSLKMAFAVRNIARAAGRAALRPAVRQLAKPALVSKLPSLTSRAFTQSAVRLGSGEVDKELSSKLSSELKIEQENDFQTAPEHVQEYIEKGPFQITDKAGTDEVTMTRQFGNESIKIVFSVSEINNTEDSMNEFLEDEEVEGALEADSTSGGRSAEANEALEDEDSFPIRCNITISKNNAGALMIDAVAQDGAFLIDNCQYYKSEKLALDGTVESDWDRRGLYMGPPFSNLDEELQVIMERYLEERGIDTELALFIPDFIEYKEQKEYVGWLEGVKKFIDQ</sequence>
<evidence type="ECO:0000313" key="2">
    <source>
        <dbReference type="EMBL" id="GAO48194.1"/>
    </source>
</evidence>
<dbReference type="AlphaFoldDB" id="A0A0E9NEC0"/>
<dbReference type="GO" id="GO:0005759">
    <property type="term" value="C:mitochondrial matrix"/>
    <property type="evidence" value="ECO:0007669"/>
    <property type="project" value="InterPro"/>
</dbReference>
<dbReference type="Pfam" id="PF02330">
    <property type="entry name" value="MAM33"/>
    <property type="match status" value="1"/>
</dbReference>
<dbReference type="SUPFAM" id="SSF54529">
    <property type="entry name" value="Mitochondrial glycoprotein MAM33-like"/>
    <property type="match status" value="1"/>
</dbReference>
<evidence type="ECO:0008006" key="4">
    <source>
        <dbReference type="Google" id="ProtNLM"/>
    </source>
</evidence>
<dbReference type="PANTHER" id="PTHR10826:SF1">
    <property type="entry name" value="COMPLEMENT COMPONENT 1 Q SUBCOMPONENT-BINDING PROTEIN, MITOCHONDRIAL"/>
    <property type="match status" value="1"/>
</dbReference>